<dbReference type="InterPro" id="IPR009057">
    <property type="entry name" value="Homeodomain-like_sf"/>
</dbReference>
<feature type="domain" description="Sigma-54 factor interaction" evidence="5">
    <location>
        <begin position="114"/>
        <end position="343"/>
    </location>
</feature>
<dbReference type="CDD" id="cd00009">
    <property type="entry name" value="AAA"/>
    <property type="match status" value="1"/>
</dbReference>
<dbReference type="EMBL" id="QFVR01000002">
    <property type="protein sequence ID" value="PWI26549.1"/>
    <property type="molecule type" value="Genomic_DNA"/>
</dbReference>
<name>A0A2U3APV2_9BACL</name>
<organism evidence="6 7">
    <name type="scientific">Kurthia sibirica</name>
    <dbReference type="NCBI Taxonomy" id="202750"/>
    <lineage>
        <taxon>Bacteria</taxon>
        <taxon>Bacillati</taxon>
        <taxon>Bacillota</taxon>
        <taxon>Bacilli</taxon>
        <taxon>Bacillales</taxon>
        <taxon>Caryophanaceae</taxon>
        <taxon>Kurthia</taxon>
    </lineage>
</organism>
<dbReference type="PROSITE" id="PS50045">
    <property type="entry name" value="SIGMA54_INTERACT_4"/>
    <property type="match status" value="1"/>
</dbReference>
<gene>
    <name evidence="6" type="ORF">DEX24_01945</name>
</gene>
<dbReference type="GO" id="GO:0005524">
    <property type="term" value="F:ATP binding"/>
    <property type="evidence" value="ECO:0007669"/>
    <property type="project" value="UniProtKB-KW"/>
</dbReference>
<keyword evidence="7" id="KW-1185">Reference proteome</keyword>
<dbReference type="Pfam" id="PF00158">
    <property type="entry name" value="Sigma54_activat"/>
    <property type="match status" value="1"/>
</dbReference>
<dbReference type="PANTHER" id="PTHR32071">
    <property type="entry name" value="TRANSCRIPTIONAL REGULATORY PROTEIN"/>
    <property type="match status" value="1"/>
</dbReference>
<evidence type="ECO:0000256" key="4">
    <source>
        <dbReference type="ARBA" id="ARBA00023163"/>
    </source>
</evidence>
<dbReference type="InterPro" id="IPR002078">
    <property type="entry name" value="Sigma_54_int"/>
</dbReference>
<evidence type="ECO:0000256" key="3">
    <source>
        <dbReference type="ARBA" id="ARBA00023015"/>
    </source>
</evidence>
<evidence type="ECO:0000313" key="6">
    <source>
        <dbReference type="EMBL" id="PWI26549.1"/>
    </source>
</evidence>
<keyword evidence="1" id="KW-0547">Nucleotide-binding</keyword>
<dbReference type="Pfam" id="PF25601">
    <property type="entry name" value="AAA_lid_14"/>
    <property type="match status" value="1"/>
</dbReference>
<keyword evidence="3" id="KW-0805">Transcription regulation</keyword>
<evidence type="ECO:0000256" key="1">
    <source>
        <dbReference type="ARBA" id="ARBA00022741"/>
    </source>
</evidence>
<keyword evidence="2" id="KW-0067">ATP-binding</keyword>
<dbReference type="GO" id="GO:0006355">
    <property type="term" value="P:regulation of DNA-templated transcription"/>
    <property type="evidence" value="ECO:0007669"/>
    <property type="project" value="InterPro"/>
</dbReference>
<dbReference type="Proteomes" id="UP000245938">
    <property type="component" value="Unassembled WGS sequence"/>
</dbReference>
<dbReference type="SUPFAM" id="SSF46689">
    <property type="entry name" value="Homeodomain-like"/>
    <property type="match status" value="1"/>
</dbReference>
<reference evidence="6 7" key="1">
    <citation type="submission" date="2018-05" db="EMBL/GenBank/DDBJ databases">
        <title>Kurthia sibirica genome sequence.</title>
        <authorList>
            <person name="Maclea K.S."/>
            <person name="Goen A.E."/>
        </authorList>
    </citation>
    <scope>NUCLEOTIDE SEQUENCE [LARGE SCALE GENOMIC DNA]</scope>
    <source>
        <strain evidence="6 7">ATCC 49154</strain>
    </source>
</reference>
<keyword evidence="4" id="KW-0804">Transcription</keyword>
<evidence type="ECO:0000313" key="7">
    <source>
        <dbReference type="Proteomes" id="UP000245938"/>
    </source>
</evidence>
<dbReference type="InterPro" id="IPR058031">
    <property type="entry name" value="AAA_lid_NorR"/>
</dbReference>
<dbReference type="PROSITE" id="PS00688">
    <property type="entry name" value="SIGMA54_INTERACT_3"/>
    <property type="match status" value="1"/>
</dbReference>
<sequence length="596" mass="67526">MQQNAILSQMFDFSVVCTIKGEIVQFFTSNSIYEEKIKLHTTISSFEKELFQNSIFTHYKISTDKQSFLQKTWLNKRVLTYVIPSDDELFFGYNILETDEIENTKDTTSVKSAFIIKSNAMKKVAIQIDKAAKAGATTLLLGESGVGKEMAARAIYDTGTRQDQPFVAINCGALPETLIESELFGYIAGAFTGAHKDGKIGKFREANNGVLFLDEIAELPLSMQVKLLRVLQERVVTPIGSSKEFPIDVQIIAATNQSLINMVHDGKFREDLYYRLNIIPISIPPLRDRVSEIPELIEHFTRFYNKKYATTRQFTIEAIDFLCLQKWPGNVRELENFIERMTILADDDIMTMQQTRLFLDPPSSHQQEDKNLIFKSLMPLQEAQELIEEQLILMAMKKYNSLKLAANVLGISQPTMSRKYKKIKDNATNIFSTRTILENELNKRLRSTAVVASVTISPKILEDAVKNPKNPAFLQPLSDQLTQIYTREDDVEWGFIFYKDADNNIINLTSSADFVIPVGAIYYGSEIINDTISNAYEGVISVSPIYEDEYGSWKTCCAPLYDTNGKIVAILGFDYSKQYVKNALVYLSTSLNIVLT</sequence>
<dbReference type="RefSeq" id="WP_109304720.1">
    <property type="nucleotide sequence ID" value="NZ_BJUF01000002.1"/>
</dbReference>
<dbReference type="InterPro" id="IPR003593">
    <property type="entry name" value="AAA+_ATPase"/>
</dbReference>
<proteinExistence type="predicted"/>
<dbReference type="SUPFAM" id="SSF52540">
    <property type="entry name" value="P-loop containing nucleoside triphosphate hydrolases"/>
    <property type="match status" value="1"/>
</dbReference>
<dbReference type="InterPro" id="IPR025944">
    <property type="entry name" value="Sigma_54_int_dom_CS"/>
</dbReference>
<protein>
    <recommendedName>
        <fullName evidence="5">Sigma-54 factor interaction domain-containing protein</fullName>
    </recommendedName>
</protein>
<dbReference type="Gene3D" id="1.10.10.60">
    <property type="entry name" value="Homeodomain-like"/>
    <property type="match status" value="1"/>
</dbReference>
<accession>A0A2U3APV2</accession>
<dbReference type="Gene3D" id="3.40.50.300">
    <property type="entry name" value="P-loop containing nucleotide triphosphate hydrolases"/>
    <property type="match status" value="1"/>
</dbReference>
<dbReference type="OrthoDB" id="9771372at2"/>
<dbReference type="AlphaFoldDB" id="A0A2U3APV2"/>
<evidence type="ECO:0000256" key="2">
    <source>
        <dbReference type="ARBA" id="ARBA00022840"/>
    </source>
</evidence>
<dbReference type="InterPro" id="IPR027417">
    <property type="entry name" value="P-loop_NTPase"/>
</dbReference>
<evidence type="ECO:0000259" key="5">
    <source>
        <dbReference type="PROSITE" id="PS50045"/>
    </source>
</evidence>
<dbReference type="FunFam" id="3.40.50.300:FF:000006">
    <property type="entry name" value="DNA-binding transcriptional regulator NtrC"/>
    <property type="match status" value="1"/>
</dbReference>
<comment type="caution">
    <text evidence="6">The sequence shown here is derived from an EMBL/GenBank/DDBJ whole genome shotgun (WGS) entry which is preliminary data.</text>
</comment>
<dbReference type="Gene3D" id="1.10.8.60">
    <property type="match status" value="1"/>
</dbReference>
<dbReference type="SMART" id="SM00382">
    <property type="entry name" value="AAA"/>
    <property type="match status" value="1"/>
</dbReference>
<dbReference type="PANTHER" id="PTHR32071:SF57">
    <property type="entry name" value="C4-DICARBOXYLATE TRANSPORT TRANSCRIPTIONAL REGULATORY PROTEIN DCTD"/>
    <property type="match status" value="1"/>
</dbReference>